<accession>A0ABW6CFP0</accession>
<evidence type="ECO:0000313" key="3">
    <source>
        <dbReference type="Proteomes" id="UP001598201"/>
    </source>
</evidence>
<sequence length="160" mass="17062">MNPNGQGQSSGGWSATSDIDIKTNVVEIDPEEALEALAGWRTCSWDYRDTVSELNEDGKVTARVKGAKGFGYIAQDVQKNCPDAVTVTDNYTQHVADDGTAFLKKGVLSLNTLGVSAAYCGASIKALKKRNEDQAELIAVLLKRLEAVETNLGINGEPAS</sequence>
<dbReference type="Proteomes" id="UP001598201">
    <property type="component" value="Unassembled WGS sequence"/>
</dbReference>
<proteinExistence type="predicted"/>
<organism evidence="2 3">
    <name type="scientific">Rahnella sp. (strain Y9602)</name>
    <dbReference type="NCBI Taxonomy" id="2703885"/>
    <lineage>
        <taxon>Bacteria</taxon>
        <taxon>Pseudomonadati</taxon>
        <taxon>Pseudomonadota</taxon>
        <taxon>Gammaproteobacteria</taxon>
        <taxon>Enterobacterales</taxon>
        <taxon>Yersiniaceae</taxon>
        <taxon>Rahnella</taxon>
    </lineage>
</organism>
<feature type="domain" description="Peptidase S74" evidence="1">
    <location>
        <begin position="17"/>
        <end position="137"/>
    </location>
</feature>
<reference evidence="2 3" key="1">
    <citation type="submission" date="2024-09" db="EMBL/GenBank/DDBJ databases">
        <title>Genomes of Rahnella.</title>
        <authorList>
            <person name="Mnguni F.C."/>
            <person name="Shin G.Y."/>
            <person name="Coutinho T."/>
        </authorList>
    </citation>
    <scope>NUCLEOTIDE SEQUENCE [LARGE SCALE GENOMIC DNA]</scope>
    <source>
        <strain evidence="2 3">20WA0057</strain>
    </source>
</reference>
<dbReference type="RefSeq" id="WP_379672052.1">
    <property type="nucleotide sequence ID" value="NZ_JBHUCJ010000055.1"/>
</dbReference>
<gene>
    <name evidence="2" type="ORF">ACFPK4_18930</name>
</gene>
<evidence type="ECO:0000259" key="1">
    <source>
        <dbReference type="PROSITE" id="PS51688"/>
    </source>
</evidence>
<dbReference type="InterPro" id="IPR030392">
    <property type="entry name" value="S74_ICA"/>
</dbReference>
<dbReference type="EMBL" id="JBHUCJ010000055">
    <property type="protein sequence ID" value="MFD3225623.1"/>
    <property type="molecule type" value="Genomic_DNA"/>
</dbReference>
<keyword evidence="3" id="KW-1185">Reference proteome</keyword>
<dbReference type="PROSITE" id="PS51688">
    <property type="entry name" value="ICA"/>
    <property type="match status" value="1"/>
</dbReference>
<evidence type="ECO:0000313" key="2">
    <source>
        <dbReference type="EMBL" id="MFD3225623.1"/>
    </source>
</evidence>
<name>A0ABW6CFP0_RAHSY</name>
<dbReference type="Pfam" id="PF13884">
    <property type="entry name" value="Peptidase_S74"/>
    <property type="match status" value="1"/>
</dbReference>
<protein>
    <submittedName>
        <fullName evidence="2">Tail fiber domain-containing protein</fullName>
    </submittedName>
</protein>
<comment type="caution">
    <text evidence="2">The sequence shown here is derived from an EMBL/GenBank/DDBJ whole genome shotgun (WGS) entry which is preliminary data.</text>
</comment>